<dbReference type="SUPFAM" id="SSF100950">
    <property type="entry name" value="NagB/RpiA/CoA transferase-like"/>
    <property type="match status" value="1"/>
</dbReference>
<dbReference type="SMART" id="SM00420">
    <property type="entry name" value="HTH_DEOR"/>
    <property type="match status" value="1"/>
</dbReference>
<dbReference type="SMART" id="SM01134">
    <property type="entry name" value="DeoRC"/>
    <property type="match status" value="1"/>
</dbReference>
<dbReference type="InterPro" id="IPR018356">
    <property type="entry name" value="Tscrpt_reg_HTH_DeoR_CS"/>
</dbReference>
<evidence type="ECO:0000256" key="3">
    <source>
        <dbReference type="ARBA" id="ARBA00023163"/>
    </source>
</evidence>
<dbReference type="Gene3D" id="3.40.50.1360">
    <property type="match status" value="1"/>
</dbReference>
<evidence type="ECO:0000256" key="2">
    <source>
        <dbReference type="ARBA" id="ARBA00023125"/>
    </source>
</evidence>
<evidence type="ECO:0000313" key="5">
    <source>
        <dbReference type="EMBL" id="WYJ87342.1"/>
    </source>
</evidence>
<dbReference type="Proteomes" id="UP000195080">
    <property type="component" value="Chromosome"/>
</dbReference>
<dbReference type="Pfam" id="PF08220">
    <property type="entry name" value="HTH_DeoR"/>
    <property type="match status" value="1"/>
</dbReference>
<name>A0ABZ2TBZ5_9ENTE</name>
<keyword evidence="3" id="KW-0804">Transcription</keyword>
<dbReference type="InterPro" id="IPR050313">
    <property type="entry name" value="Carb_Metab_HTH_regulators"/>
</dbReference>
<proteinExistence type="predicted"/>
<dbReference type="PROSITE" id="PS00894">
    <property type="entry name" value="HTH_DEOR_1"/>
    <property type="match status" value="1"/>
</dbReference>
<organism evidence="5 6">
    <name type="scientific">Candidatus Enterococcus lemimoniae</name>
    <dbReference type="NCBI Taxonomy" id="1834167"/>
    <lineage>
        <taxon>Bacteria</taxon>
        <taxon>Bacillati</taxon>
        <taxon>Bacillota</taxon>
        <taxon>Bacilli</taxon>
        <taxon>Lactobacillales</taxon>
        <taxon>Enterococcaceae</taxon>
        <taxon>Enterococcus</taxon>
    </lineage>
</organism>
<reference evidence="6" key="1">
    <citation type="submission" date="2017-05" db="EMBL/GenBank/DDBJ databases">
        <title>The Genome Sequence of EEnterococcus faecalis 9F2_4866.</title>
        <authorList>
            <consortium name="The Broad Institute Genomics Platform"/>
            <consortium name="The Broad Institute Genomic Center for Infectious Diseases"/>
            <person name="Earl A."/>
            <person name="Manson A."/>
            <person name="Schwartman J."/>
            <person name="Gilmore M."/>
            <person name="Abouelleil A."/>
            <person name="Cao P."/>
            <person name="Chapman S."/>
            <person name="Cusick C."/>
            <person name="Shea T."/>
            <person name="Young S."/>
            <person name="Neafsey D."/>
            <person name="Nusbaum C."/>
            <person name="Birren B."/>
        </authorList>
    </citation>
    <scope>NUCLEOTIDE SEQUENCE [LARGE SCALE GENOMIC DNA]</scope>
    <source>
        <strain evidence="6">12C11_DIV0727</strain>
    </source>
</reference>
<gene>
    <name evidence="5" type="ORF">A5866_002438</name>
</gene>
<dbReference type="RefSeq" id="WP_176271364.1">
    <property type="nucleotide sequence ID" value="NZ_CP147248.1"/>
</dbReference>
<evidence type="ECO:0000259" key="4">
    <source>
        <dbReference type="PROSITE" id="PS51000"/>
    </source>
</evidence>
<dbReference type="InterPro" id="IPR037171">
    <property type="entry name" value="NagB/RpiA_transferase-like"/>
</dbReference>
<keyword evidence="1" id="KW-0805">Transcription regulation</keyword>
<accession>A0ABZ2TBZ5</accession>
<feature type="domain" description="HTH deoR-type" evidence="4">
    <location>
        <begin position="1"/>
        <end position="56"/>
    </location>
</feature>
<sequence>MNKRQEAIVEYLKKNKTIKNSYIAKAFNVSSETARKDLELLEESGIAKKIYGGAYYNQKFVNETDYLHRQNLNRVEKRKIAKKAIEFVSENQIIGLDVSTTNTQIAAELTHHFKNLTVVTNSVIIAVELSKRSRFQIVMPGGLIKNDELCFVGEFSADYLKQFHIDVFFMSFSGISLSNGFTDYGFGEASLKKQMIKNSSTIYGVGDSTKFDSTSLLSVCPLHQVSAVITDDQLSPVVAYNYEKCGVPIFTGER</sequence>
<dbReference type="EMBL" id="CP147248">
    <property type="protein sequence ID" value="WYJ87342.1"/>
    <property type="molecule type" value="Genomic_DNA"/>
</dbReference>
<keyword evidence="6" id="KW-1185">Reference proteome</keyword>
<dbReference type="InterPro" id="IPR014036">
    <property type="entry name" value="DeoR-like_C"/>
</dbReference>
<dbReference type="Pfam" id="PF00455">
    <property type="entry name" value="DeoRC"/>
    <property type="match status" value="1"/>
</dbReference>
<dbReference type="InterPro" id="IPR036390">
    <property type="entry name" value="WH_DNA-bd_sf"/>
</dbReference>
<dbReference type="InterPro" id="IPR001034">
    <property type="entry name" value="DeoR_HTH"/>
</dbReference>
<keyword evidence="2" id="KW-0238">DNA-binding</keyword>
<dbReference type="InterPro" id="IPR036388">
    <property type="entry name" value="WH-like_DNA-bd_sf"/>
</dbReference>
<dbReference type="SUPFAM" id="SSF46785">
    <property type="entry name" value="Winged helix' DNA-binding domain"/>
    <property type="match status" value="1"/>
</dbReference>
<evidence type="ECO:0000256" key="1">
    <source>
        <dbReference type="ARBA" id="ARBA00023015"/>
    </source>
</evidence>
<dbReference type="Gene3D" id="1.10.10.10">
    <property type="entry name" value="Winged helix-like DNA-binding domain superfamily/Winged helix DNA-binding domain"/>
    <property type="match status" value="1"/>
</dbReference>
<dbReference type="PANTHER" id="PTHR30363">
    <property type="entry name" value="HTH-TYPE TRANSCRIPTIONAL REGULATOR SRLR-RELATED"/>
    <property type="match status" value="1"/>
</dbReference>
<evidence type="ECO:0000313" key="6">
    <source>
        <dbReference type="Proteomes" id="UP000195080"/>
    </source>
</evidence>
<dbReference type="PROSITE" id="PS51000">
    <property type="entry name" value="HTH_DEOR_2"/>
    <property type="match status" value="1"/>
</dbReference>
<dbReference type="PANTHER" id="PTHR30363:SF44">
    <property type="entry name" value="AGA OPERON TRANSCRIPTIONAL REPRESSOR-RELATED"/>
    <property type="match status" value="1"/>
</dbReference>
<protein>
    <recommendedName>
        <fullName evidence="4">HTH deoR-type domain-containing protein</fullName>
    </recommendedName>
</protein>